<protein>
    <submittedName>
        <fullName evidence="1">Uncharacterized protein</fullName>
    </submittedName>
</protein>
<sequence length="192" mass="21969">MKTVTEPRDRYNLRKALTAMEWNVKALEKTNTLILNQSALKRLRVRALPRSLDADGSLAPKNFSSLALKDIPEPTEEYSYVGDMMVDFPEIPRMWPSHRIGDDIFGSTVIRIILGQLKLKVFVNDMVEPVLLFSLSRLHPHVIEAYFDGQELVLRHTKPYDFSFLNAAGFKTFAQWLLSDPFGDTSKRALQT</sequence>
<keyword evidence="2" id="KW-1185">Reference proteome</keyword>
<dbReference type="Proteomes" id="UP000248961">
    <property type="component" value="Unassembled WGS sequence"/>
</dbReference>
<accession>A0A395HL76</accession>
<dbReference type="RefSeq" id="XP_025546782.1">
    <property type="nucleotide sequence ID" value="XM_025697349.1"/>
</dbReference>
<organism evidence="1 2">
    <name type="scientific">Aspergillus homomorphus (strain CBS 101889)</name>
    <dbReference type="NCBI Taxonomy" id="1450537"/>
    <lineage>
        <taxon>Eukaryota</taxon>
        <taxon>Fungi</taxon>
        <taxon>Dikarya</taxon>
        <taxon>Ascomycota</taxon>
        <taxon>Pezizomycotina</taxon>
        <taxon>Eurotiomycetes</taxon>
        <taxon>Eurotiomycetidae</taxon>
        <taxon>Eurotiales</taxon>
        <taxon>Aspergillaceae</taxon>
        <taxon>Aspergillus</taxon>
        <taxon>Aspergillus subgen. Circumdati</taxon>
    </lineage>
</organism>
<evidence type="ECO:0000313" key="2">
    <source>
        <dbReference type="Proteomes" id="UP000248961"/>
    </source>
</evidence>
<dbReference type="EMBL" id="KZ824327">
    <property type="protein sequence ID" value="RAL07628.1"/>
    <property type="molecule type" value="Genomic_DNA"/>
</dbReference>
<dbReference type="VEuPathDB" id="FungiDB:BO97DRAFT_429123"/>
<dbReference type="AlphaFoldDB" id="A0A395HL76"/>
<dbReference type="GeneID" id="37201638"/>
<evidence type="ECO:0000313" key="1">
    <source>
        <dbReference type="EMBL" id="RAL07628.1"/>
    </source>
</evidence>
<dbReference type="OrthoDB" id="4177740at2759"/>
<name>A0A395HL76_ASPHC</name>
<proteinExistence type="predicted"/>
<dbReference type="STRING" id="1450537.A0A395HL76"/>
<reference evidence="1 2" key="1">
    <citation type="submission" date="2018-02" db="EMBL/GenBank/DDBJ databases">
        <title>The genomes of Aspergillus section Nigri reveals drivers in fungal speciation.</title>
        <authorList>
            <consortium name="DOE Joint Genome Institute"/>
            <person name="Vesth T.C."/>
            <person name="Nybo J."/>
            <person name="Theobald S."/>
            <person name="Brandl J."/>
            <person name="Frisvad J.C."/>
            <person name="Nielsen K.F."/>
            <person name="Lyhne E.K."/>
            <person name="Kogle M.E."/>
            <person name="Kuo A."/>
            <person name="Riley R."/>
            <person name="Clum A."/>
            <person name="Nolan M."/>
            <person name="Lipzen A."/>
            <person name="Salamov A."/>
            <person name="Henrissat B."/>
            <person name="Wiebenga A."/>
            <person name="De vries R.P."/>
            <person name="Grigoriev I.V."/>
            <person name="Mortensen U.H."/>
            <person name="Andersen M.R."/>
            <person name="Baker S.E."/>
        </authorList>
    </citation>
    <scope>NUCLEOTIDE SEQUENCE [LARGE SCALE GENOMIC DNA]</scope>
    <source>
        <strain evidence="1 2">CBS 101889</strain>
    </source>
</reference>
<gene>
    <name evidence="1" type="ORF">BO97DRAFT_429123</name>
</gene>